<evidence type="ECO:0008006" key="4">
    <source>
        <dbReference type="Google" id="ProtNLM"/>
    </source>
</evidence>
<evidence type="ECO:0000313" key="3">
    <source>
        <dbReference type="Proteomes" id="UP000248887"/>
    </source>
</evidence>
<proteinExistence type="predicted"/>
<evidence type="ECO:0000256" key="1">
    <source>
        <dbReference type="SAM" id="Phobius"/>
    </source>
</evidence>
<organism evidence="2 3">
    <name type="scientific">Ancylobacter novellus</name>
    <name type="common">Thiobacillus novellus</name>
    <dbReference type="NCBI Taxonomy" id="921"/>
    <lineage>
        <taxon>Bacteria</taxon>
        <taxon>Pseudomonadati</taxon>
        <taxon>Pseudomonadota</taxon>
        <taxon>Alphaproteobacteria</taxon>
        <taxon>Hyphomicrobiales</taxon>
        <taxon>Xanthobacteraceae</taxon>
        <taxon>Ancylobacter</taxon>
    </lineage>
</organism>
<keyword evidence="1" id="KW-0812">Transmembrane</keyword>
<gene>
    <name evidence="2" type="ORF">DI549_08940</name>
</gene>
<keyword evidence="1" id="KW-0472">Membrane</keyword>
<dbReference type="AlphaFoldDB" id="A0A2W5R8D3"/>
<comment type="caution">
    <text evidence="2">The sequence shown here is derived from an EMBL/GenBank/DDBJ whole genome shotgun (WGS) entry which is preliminary data.</text>
</comment>
<dbReference type="EMBL" id="QFQD01000023">
    <property type="protein sequence ID" value="PZQ83135.1"/>
    <property type="molecule type" value="Genomic_DNA"/>
</dbReference>
<keyword evidence="1" id="KW-1133">Transmembrane helix</keyword>
<feature type="transmembrane region" description="Helical" evidence="1">
    <location>
        <begin position="43"/>
        <end position="62"/>
    </location>
</feature>
<evidence type="ECO:0000313" key="2">
    <source>
        <dbReference type="EMBL" id="PZQ83135.1"/>
    </source>
</evidence>
<feature type="transmembrane region" description="Helical" evidence="1">
    <location>
        <begin position="82"/>
        <end position="100"/>
    </location>
</feature>
<dbReference type="Proteomes" id="UP000248887">
    <property type="component" value="Unassembled WGS sequence"/>
</dbReference>
<protein>
    <recommendedName>
        <fullName evidence="4">Transmembrane protein</fullName>
    </recommendedName>
</protein>
<sequence>MGLIFRLACALVIILDELVRPFYRPLIRWLAALAPMRALERWIGARAPLVVLVLLIVPYAIVEPLKFVSLLWMADGHVRTGGTVFVLAHLVSFILIERIFTAGKPQLMTIGWMRWVIETAATVRDRVVARLRLDVFKRRLHAMLRFLRARLRLMRPTRNSDQTHV</sequence>
<name>A0A2W5R8D3_ANCNO</name>
<accession>A0A2W5R8D3</accession>
<reference evidence="2 3" key="1">
    <citation type="submission" date="2017-08" db="EMBL/GenBank/DDBJ databases">
        <title>Infants hospitalized years apart are colonized by the same room-sourced microbial strains.</title>
        <authorList>
            <person name="Brooks B."/>
            <person name="Olm M.R."/>
            <person name="Firek B.A."/>
            <person name="Baker R."/>
            <person name="Thomas B.C."/>
            <person name="Morowitz M.J."/>
            <person name="Banfield J.F."/>
        </authorList>
    </citation>
    <scope>NUCLEOTIDE SEQUENCE [LARGE SCALE GENOMIC DNA]</scope>
    <source>
        <strain evidence="2">S2_005_001_R2_27</strain>
    </source>
</reference>